<feature type="transmembrane region" description="Helical" evidence="1">
    <location>
        <begin position="171"/>
        <end position="197"/>
    </location>
</feature>
<protein>
    <submittedName>
        <fullName evidence="2">PepSY-associated TM helix domain-containing protein</fullName>
    </submittedName>
</protein>
<gene>
    <name evidence="2" type="ORF">WKW79_11720</name>
</gene>
<dbReference type="Pfam" id="PF16357">
    <property type="entry name" value="PepSY_TM_like_2"/>
    <property type="match status" value="1"/>
</dbReference>
<dbReference type="Proteomes" id="UP001367030">
    <property type="component" value="Unassembled WGS sequence"/>
</dbReference>
<evidence type="ECO:0000313" key="2">
    <source>
        <dbReference type="EMBL" id="MEJ8855242.1"/>
    </source>
</evidence>
<evidence type="ECO:0000256" key="1">
    <source>
        <dbReference type="SAM" id="Phobius"/>
    </source>
</evidence>
<dbReference type="InterPro" id="IPR032307">
    <property type="entry name" value="PepSY_TM-like_2"/>
</dbReference>
<dbReference type="EMBL" id="JBBKZS010000004">
    <property type="protein sequence ID" value="MEJ8855242.1"/>
    <property type="molecule type" value="Genomic_DNA"/>
</dbReference>
<organism evidence="2 3">
    <name type="scientific">Variovorax robiniae</name>
    <dbReference type="NCBI Taxonomy" id="1836199"/>
    <lineage>
        <taxon>Bacteria</taxon>
        <taxon>Pseudomonadati</taxon>
        <taxon>Pseudomonadota</taxon>
        <taxon>Betaproteobacteria</taxon>
        <taxon>Burkholderiales</taxon>
        <taxon>Comamonadaceae</taxon>
        <taxon>Variovorax</taxon>
    </lineage>
</organism>
<feature type="transmembrane region" description="Helical" evidence="1">
    <location>
        <begin position="30"/>
        <end position="49"/>
    </location>
</feature>
<sequence>MNIGTTFPGRDTAQQRRTALVRWLRDMHGWFGLWGAVLGLVMGFSGIWLNHRNVLKLPQAQERTRAQLALPDPVPDTPEAMAAWLQDALRLKGPPNNTRIEPGRDVAWAEKGDKTAPALKQPAHWIFNFGGPRETVQVDYWQGNRSVGVATTSNGLIATLTNMHKGTGMPVAWILLIDTLAGSLIFLSLSGVTLWLLTHRRRKLGLSLFGLSLAALLTLALTNL</sequence>
<proteinExistence type="predicted"/>
<keyword evidence="3" id="KW-1185">Reference proteome</keyword>
<reference evidence="2 3" key="1">
    <citation type="submission" date="2024-03" db="EMBL/GenBank/DDBJ databases">
        <title>Novel species of the genus Variovorax.</title>
        <authorList>
            <person name="Liu Q."/>
            <person name="Xin Y.-H."/>
        </authorList>
    </citation>
    <scope>NUCLEOTIDE SEQUENCE [LARGE SCALE GENOMIC DNA]</scope>
    <source>
        <strain evidence="2 3">KACC 18901</strain>
    </source>
</reference>
<dbReference type="RefSeq" id="WP_340335327.1">
    <property type="nucleotide sequence ID" value="NZ_JBBKZS010000004.1"/>
</dbReference>
<comment type="caution">
    <text evidence="2">The sequence shown here is derived from an EMBL/GenBank/DDBJ whole genome shotgun (WGS) entry which is preliminary data.</text>
</comment>
<evidence type="ECO:0000313" key="3">
    <source>
        <dbReference type="Proteomes" id="UP001367030"/>
    </source>
</evidence>
<keyword evidence="1" id="KW-0472">Membrane</keyword>
<keyword evidence="1" id="KW-0812">Transmembrane</keyword>
<accession>A0ABU8X5Z2</accession>
<feature type="transmembrane region" description="Helical" evidence="1">
    <location>
        <begin position="204"/>
        <end position="222"/>
    </location>
</feature>
<dbReference type="PANTHER" id="PTHR40115:SF1">
    <property type="entry name" value="INNER MEMBRANE PROTEIN WITH PEPSY TM HELIX"/>
    <property type="match status" value="1"/>
</dbReference>
<name>A0ABU8X5Z2_9BURK</name>
<keyword evidence="1" id="KW-1133">Transmembrane helix</keyword>
<dbReference type="PANTHER" id="PTHR40115">
    <property type="entry name" value="INNER MEMBRANE PROTEIN WITH PEPSY TM HELIX"/>
    <property type="match status" value="1"/>
</dbReference>